<gene>
    <name evidence="1" type="ORF">MUN53_11165</name>
</gene>
<dbReference type="PROSITE" id="PS00618">
    <property type="entry name" value="RECF_2"/>
    <property type="match status" value="1"/>
</dbReference>
<dbReference type="Gene3D" id="3.40.50.300">
    <property type="entry name" value="P-loop containing nucleotide triphosphate hydrolases"/>
    <property type="match status" value="1"/>
</dbReference>
<dbReference type="Proteomes" id="UP001165444">
    <property type="component" value="Unassembled WGS sequence"/>
</dbReference>
<reference evidence="1 2" key="1">
    <citation type="submission" date="2022-03" db="EMBL/GenBank/DDBJ databases">
        <title>Parabacteroides sp. nov. isolated from swine feces.</title>
        <authorList>
            <person name="Bak J.E."/>
        </authorList>
    </citation>
    <scope>NUCLEOTIDE SEQUENCE [LARGE SCALE GENOMIC DNA]</scope>
    <source>
        <strain evidence="1 2">AGMB00274</strain>
    </source>
</reference>
<keyword evidence="1" id="KW-0067">ATP-binding</keyword>
<evidence type="ECO:0000313" key="1">
    <source>
        <dbReference type="EMBL" id="MCJ2381167.1"/>
    </source>
</evidence>
<dbReference type="InterPro" id="IPR018078">
    <property type="entry name" value="DNA-binding_RecF_CS"/>
</dbReference>
<name>A0ABT0C2E5_9BACT</name>
<comment type="caution">
    <text evidence="1">The sequence shown here is derived from an EMBL/GenBank/DDBJ whole genome shotgun (WGS) entry which is preliminary data.</text>
</comment>
<evidence type="ECO:0000313" key="2">
    <source>
        <dbReference type="Proteomes" id="UP001165444"/>
    </source>
</evidence>
<dbReference type="InterPro" id="IPR027417">
    <property type="entry name" value="P-loop_NTPase"/>
</dbReference>
<sequence>MKLLRFVYKEKDWELKEVNFQSVNLLVGKNASGKSKTIQSLNVVVAYLLQQKEISASDRFDFFLYFEKDEEFISYRVKCAAGVILFEEIKVQKEGQDEILLQRNKEITTLHGMEINPPKNKLTPHVRRDTVSYPYIEAIMQWAEHVCGQRFNETDIWGDSHTDSYIQAHGKNLYTMIKTLPDDRIEYIKELANQLDYPLTDIEPFETKDIHKILFYEKGVNRVLFDSDLSKGMFRTLHLIIYLEYLIQQDCPSLLLIDDVCEGLDYNRSTQLGKYLFQRCEEQDIQLIASSNDSFLMNAVDTRYWNILFRRGSEVFSINYLTHPQLFDEFVYTGLSNFDLFSSDYIDRYLSNHE</sequence>
<keyword evidence="1" id="KW-0547">Nucleotide-binding</keyword>
<proteinExistence type="predicted"/>
<protein>
    <submittedName>
        <fullName evidence="1">ATP-binding protein</fullName>
    </submittedName>
</protein>
<organism evidence="1 2">
    <name type="scientific">Parabacteroides faecalis</name>
    <dbReference type="NCBI Taxonomy" id="2924040"/>
    <lineage>
        <taxon>Bacteria</taxon>
        <taxon>Pseudomonadati</taxon>
        <taxon>Bacteroidota</taxon>
        <taxon>Bacteroidia</taxon>
        <taxon>Bacteroidales</taxon>
        <taxon>Tannerellaceae</taxon>
        <taxon>Parabacteroides</taxon>
    </lineage>
</organism>
<dbReference type="RefSeq" id="WP_243325486.1">
    <property type="nucleotide sequence ID" value="NZ_JAKZMM010000027.1"/>
</dbReference>
<accession>A0ABT0C2E5</accession>
<dbReference type="GO" id="GO:0005524">
    <property type="term" value="F:ATP binding"/>
    <property type="evidence" value="ECO:0007669"/>
    <property type="project" value="UniProtKB-KW"/>
</dbReference>
<dbReference type="EMBL" id="JAKZMM010000027">
    <property type="protein sequence ID" value="MCJ2381167.1"/>
    <property type="molecule type" value="Genomic_DNA"/>
</dbReference>
<keyword evidence="2" id="KW-1185">Reference proteome</keyword>
<dbReference type="SUPFAM" id="SSF52540">
    <property type="entry name" value="P-loop containing nucleoside triphosphate hydrolases"/>
    <property type="match status" value="1"/>
</dbReference>